<evidence type="ECO:0000313" key="2">
    <source>
        <dbReference type="Proteomes" id="UP001596060"/>
    </source>
</evidence>
<dbReference type="Proteomes" id="UP001596060">
    <property type="component" value="Unassembled WGS sequence"/>
</dbReference>
<keyword evidence="2" id="KW-1185">Reference proteome</keyword>
<proteinExistence type="predicted"/>
<reference evidence="2" key="1">
    <citation type="journal article" date="2019" name="Int. J. Syst. Evol. Microbiol.">
        <title>The Global Catalogue of Microorganisms (GCM) 10K type strain sequencing project: providing services to taxonomists for standard genome sequencing and annotation.</title>
        <authorList>
            <consortium name="The Broad Institute Genomics Platform"/>
            <consortium name="The Broad Institute Genome Sequencing Center for Infectious Disease"/>
            <person name="Wu L."/>
            <person name="Ma J."/>
        </authorList>
    </citation>
    <scope>NUCLEOTIDE SEQUENCE [LARGE SCALE GENOMIC DNA]</scope>
    <source>
        <strain evidence="2">CCUG 43117</strain>
    </source>
</reference>
<evidence type="ECO:0008006" key="3">
    <source>
        <dbReference type="Google" id="ProtNLM"/>
    </source>
</evidence>
<sequence>MAEDPLARRRRQFPKLKGWHRNRSGNWQIEIRQFRVTMFENALGWGAVISHPRRPEGRFTAGRYGSFVEAQDAAFDLLVLLERQLADC</sequence>
<accession>A0ABW0P3P1</accession>
<dbReference type="RefSeq" id="WP_066725119.1">
    <property type="nucleotide sequence ID" value="NZ_JBHSLU010000063.1"/>
</dbReference>
<dbReference type="EMBL" id="JBHSLU010000063">
    <property type="protein sequence ID" value="MFC5507290.1"/>
    <property type="molecule type" value="Genomic_DNA"/>
</dbReference>
<comment type="caution">
    <text evidence="1">The sequence shown here is derived from an EMBL/GenBank/DDBJ whole genome shotgun (WGS) entry which is preliminary data.</text>
</comment>
<evidence type="ECO:0000313" key="1">
    <source>
        <dbReference type="EMBL" id="MFC5507290.1"/>
    </source>
</evidence>
<organism evidence="1 2">
    <name type="scientific">Bosea massiliensis</name>
    <dbReference type="NCBI Taxonomy" id="151419"/>
    <lineage>
        <taxon>Bacteria</taxon>
        <taxon>Pseudomonadati</taxon>
        <taxon>Pseudomonadota</taxon>
        <taxon>Alphaproteobacteria</taxon>
        <taxon>Hyphomicrobiales</taxon>
        <taxon>Boseaceae</taxon>
        <taxon>Bosea</taxon>
    </lineage>
</organism>
<gene>
    <name evidence="1" type="ORF">ACFPN9_18780</name>
</gene>
<protein>
    <recommendedName>
        <fullName evidence="3">AP2/ERF domain-containing protein</fullName>
    </recommendedName>
</protein>
<name>A0ABW0P3P1_9HYPH</name>